<evidence type="ECO:0000256" key="4">
    <source>
        <dbReference type="ARBA" id="ARBA00022692"/>
    </source>
</evidence>
<feature type="transmembrane region" description="Helical" evidence="9">
    <location>
        <begin position="650"/>
        <end position="671"/>
    </location>
</feature>
<dbReference type="TCDB" id="2.A.90.2.4">
    <property type="family name" value="the vitamin a receptor/transporter (stra6) family"/>
</dbReference>
<evidence type="ECO:0000256" key="6">
    <source>
        <dbReference type="ARBA" id="ARBA00023136"/>
    </source>
</evidence>
<keyword evidence="10" id="KW-0732">Signal</keyword>
<feature type="transmembrane region" description="Helical" evidence="9">
    <location>
        <begin position="767"/>
        <end position="788"/>
    </location>
</feature>
<evidence type="ECO:0000313" key="12">
    <source>
        <dbReference type="Proteomes" id="UP000001357"/>
    </source>
</evidence>
<feature type="transmembrane region" description="Helical" evidence="9">
    <location>
        <begin position="396"/>
        <end position="414"/>
    </location>
</feature>
<dbReference type="GO" id="GO:0038023">
    <property type="term" value="F:signaling receptor activity"/>
    <property type="evidence" value="ECO:0007669"/>
    <property type="project" value="InterPro"/>
</dbReference>
<evidence type="ECO:0000256" key="5">
    <source>
        <dbReference type="ARBA" id="ARBA00022989"/>
    </source>
</evidence>
<feature type="transmembrane region" description="Helical" evidence="9">
    <location>
        <begin position="562"/>
        <end position="580"/>
    </location>
</feature>
<dbReference type="RefSeq" id="XP_001747066.1">
    <property type="nucleotide sequence ID" value="XM_001747014.1"/>
</dbReference>
<comment type="subcellular location">
    <subcellularLocation>
        <location evidence="1">Cell membrane</location>
        <topology evidence="1">Multi-pass membrane protein</topology>
    </subcellularLocation>
</comment>
<feature type="transmembrane region" description="Helical" evidence="9">
    <location>
        <begin position="714"/>
        <end position="735"/>
    </location>
</feature>
<feature type="chain" id="PRO_5002742712" description="TRP C-terminal domain-containing protein" evidence="10">
    <location>
        <begin position="28"/>
        <end position="1327"/>
    </location>
</feature>
<protein>
    <recommendedName>
        <fullName evidence="13">TRP C-terminal domain-containing protein</fullName>
    </recommendedName>
</protein>
<feature type="signal peptide" evidence="10">
    <location>
        <begin position="1"/>
        <end position="27"/>
    </location>
</feature>
<keyword evidence="4 9" id="KW-0812">Transmembrane</keyword>
<feature type="transmembrane region" description="Helical" evidence="9">
    <location>
        <begin position="371"/>
        <end position="389"/>
    </location>
</feature>
<evidence type="ECO:0000256" key="2">
    <source>
        <dbReference type="ARBA" id="ARBA00022448"/>
    </source>
</evidence>
<feature type="region of interest" description="Disordered" evidence="8">
    <location>
        <begin position="1301"/>
        <end position="1327"/>
    </location>
</feature>
<keyword evidence="3" id="KW-1003">Cell membrane</keyword>
<feature type="compositionally biased region" description="Low complexity" evidence="8">
    <location>
        <begin position="1143"/>
        <end position="1156"/>
    </location>
</feature>
<evidence type="ECO:0000313" key="11">
    <source>
        <dbReference type="EMBL" id="EDQ87990.1"/>
    </source>
</evidence>
<evidence type="ECO:0000256" key="9">
    <source>
        <dbReference type="SAM" id="Phobius"/>
    </source>
</evidence>
<keyword evidence="6 9" id="KW-0472">Membrane</keyword>
<gene>
    <name evidence="11" type="ORF">MONBRDRAFT_26692</name>
</gene>
<dbReference type="Pfam" id="PF14752">
    <property type="entry name" value="RBP_receptor"/>
    <property type="match status" value="1"/>
</dbReference>
<keyword evidence="7" id="KW-0675">Receptor</keyword>
<evidence type="ECO:0000256" key="10">
    <source>
        <dbReference type="SAM" id="SignalP"/>
    </source>
</evidence>
<keyword evidence="5 9" id="KW-1133">Transmembrane helix</keyword>
<dbReference type="Proteomes" id="UP000001357">
    <property type="component" value="Unassembled WGS sequence"/>
</dbReference>
<evidence type="ECO:0000256" key="1">
    <source>
        <dbReference type="ARBA" id="ARBA00004651"/>
    </source>
</evidence>
<name>A9V333_MONBE</name>
<feature type="region of interest" description="Disordered" evidence="8">
    <location>
        <begin position="1213"/>
        <end position="1285"/>
    </location>
</feature>
<dbReference type="GeneID" id="5892272"/>
<accession>A9V333</accession>
<dbReference type="GO" id="GO:0071939">
    <property type="term" value="P:vitamin A import into cell"/>
    <property type="evidence" value="ECO:0000318"/>
    <property type="project" value="GO_Central"/>
</dbReference>
<dbReference type="InterPro" id="IPR026612">
    <property type="entry name" value="STRA6-like"/>
</dbReference>
<dbReference type="PANTHER" id="PTHR21444">
    <property type="entry name" value="COILED-COIL DOMAIN-CONTAINING PROTEIN 180"/>
    <property type="match status" value="1"/>
</dbReference>
<evidence type="ECO:0000256" key="3">
    <source>
        <dbReference type="ARBA" id="ARBA00022475"/>
    </source>
</evidence>
<reference evidence="11 12" key="1">
    <citation type="journal article" date="2008" name="Nature">
        <title>The genome of the choanoflagellate Monosiga brevicollis and the origin of metazoans.</title>
        <authorList>
            <consortium name="JGI Sequencing"/>
            <person name="King N."/>
            <person name="Westbrook M.J."/>
            <person name="Young S.L."/>
            <person name="Kuo A."/>
            <person name="Abedin M."/>
            <person name="Chapman J."/>
            <person name="Fairclough S."/>
            <person name="Hellsten U."/>
            <person name="Isogai Y."/>
            <person name="Letunic I."/>
            <person name="Marr M."/>
            <person name="Pincus D."/>
            <person name="Putnam N."/>
            <person name="Rokas A."/>
            <person name="Wright K.J."/>
            <person name="Zuzow R."/>
            <person name="Dirks W."/>
            <person name="Good M."/>
            <person name="Goodstein D."/>
            <person name="Lemons D."/>
            <person name="Li W."/>
            <person name="Lyons J.B."/>
            <person name="Morris A."/>
            <person name="Nichols S."/>
            <person name="Richter D.J."/>
            <person name="Salamov A."/>
            <person name="Bork P."/>
            <person name="Lim W.A."/>
            <person name="Manning G."/>
            <person name="Miller W.T."/>
            <person name="McGinnis W."/>
            <person name="Shapiro H."/>
            <person name="Tjian R."/>
            <person name="Grigoriev I.V."/>
            <person name="Rokhsar D."/>
        </authorList>
    </citation>
    <scope>NUCLEOTIDE SEQUENCE [LARGE SCALE GENOMIC DNA]</scope>
    <source>
        <strain evidence="12">MX1 / ATCC 50154</strain>
    </source>
</reference>
<organism evidence="11 12">
    <name type="scientific">Monosiga brevicollis</name>
    <name type="common">Choanoflagellate</name>
    <dbReference type="NCBI Taxonomy" id="81824"/>
    <lineage>
        <taxon>Eukaryota</taxon>
        <taxon>Choanoflagellata</taxon>
        <taxon>Craspedida</taxon>
        <taxon>Salpingoecidae</taxon>
        <taxon>Monosiga</taxon>
    </lineage>
</organism>
<evidence type="ECO:0000256" key="7">
    <source>
        <dbReference type="ARBA" id="ARBA00023170"/>
    </source>
</evidence>
<feature type="region of interest" description="Disordered" evidence="8">
    <location>
        <begin position="1140"/>
        <end position="1167"/>
    </location>
</feature>
<dbReference type="InParanoid" id="A9V333"/>
<evidence type="ECO:0008006" key="13">
    <source>
        <dbReference type="Google" id="ProtNLM"/>
    </source>
</evidence>
<proteinExistence type="predicted"/>
<dbReference type="PANTHER" id="PTHR21444:SF15">
    <property type="entry name" value="RECEPTOR FOR RETINOL UPTAKE STRA6"/>
    <property type="match status" value="1"/>
</dbReference>
<dbReference type="eggNOG" id="KOG1105">
    <property type="taxonomic scope" value="Eukaryota"/>
</dbReference>
<dbReference type="STRING" id="81824.A9V333"/>
<dbReference type="KEGG" id="mbr:MONBRDRAFT_26692"/>
<feature type="transmembrane region" description="Helical" evidence="9">
    <location>
        <begin position="434"/>
        <end position="453"/>
    </location>
</feature>
<dbReference type="GO" id="GO:0005886">
    <property type="term" value="C:plasma membrane"/>
    <property type="evidence" value="ECO:0000318"/>
    <property type="project" value="GO_Central"/>
</dbReference>
<keyword evidence="2" id="KW-0813">Transport</keyword>
<keyword evidence="12" id="KW-1185">Reference proteome</keyword>
<dbReference type="FunCoup" id="A9V333">
    <property type="interactions" value="7"/>
</dbReference>
<evidence type="ECO:0000256" key="8">
    <source>
        <dbReference type="SAM" id="MobiDB-lite"/>
    </source>
</evidence>
<dbReference type="EMBL" id="CH991556">
    <property type="protein sequence ID" value="EDQ87990.1"/>
    <property type="molecule type" value="Genomic_DNA"/>
</dbReference>
<sequence length="1327" mass="149521">MFWPVHSTLALALLGVLLLLVPQPAVSDTSEYHQVVSDSDGVRIPLEVYKDYARDFRVHPNSSYAKACMFDVGPDHYDLRVLGGNYEAKVHLKDGTSTQFRLSLCIEPRRCNGADNAAVCQHTRYVQDGVALAFIENTAGLLPMVSNMTMQVAPTTDSNYPSSFDGHDPSLTFGYPIDNFLDYHTHDGLKFVYAQGAYASILSEVQEATQLVEFLVGAAPATELSDAILNATKEIEEHIKQSSAITIVDVRCAPDVDGDEPIIQFLGEVDFKDGTWDGLPPSNLTPPAFTHAFGVMLMHKCACANSSCAPPTLEKEPRECVDFWEQYLQRNIPAVVIFILIALFERRRSGPGQDVCVVMFTAASSGDFPQLLFMTSFLLGTLFYPVAICHNSENHLLGSALGSIYCILCTWVYLSTVDCSFKTGRAYPDGAIMMPTLVCLVLLLGYFLGLFYVKVKQLVSTISRGLRARRRRRLLTDAKWRGWRSELWKACRRERDPLEFVFYETRVRELTHSARRQERDRLKSNRPARSAWSWWFITKDGLRFIVHKIYEPVTYFRYSPRIVSMAMVATFLLFEVTVHWSTEVKKFAAFVHTVVDGLHCEPLGAGMSAVDIFSPITPTSLKPMLQLIPGFEVAVEVYIPCKTNFIIENAVYWSFLTAGLVSCVVHWMFLLHMMMCYRKHLRFLPARSRNRAFAIVDALRYAGYQIAYLLSGWFILTIVICLVFLFIAFAHGLLIRLNNLNFCVQIVLPILDIYDDWFFKPILYAQIWVILIPLTFYILQVLSVYIFFQSGQSFVIVNQRIFHNVDFFVFFINIFVGLYSFIIRIILNVLFGLLWISRLDKNMMTRGYEFIDPGYRTYLGFLELDYHYCNPVMVTFASMLSNIQADNKKSQKLFYLDFLDHERSLRPGDENSDSVALLAVSSHDRFRDARSEEEEWEPPQSAQSALSFTHLLNDDAVKAEAEYRWGLMRAKQRRRNLVRNRWALFYTLVNNPQLRDCRKMSSRRRRKASLRTRSSEVWHVQQLHQQLQEEEAQASRAGHRCLHCGHACRAPLELDSSVGESHTEGNVSVINARPVSVEQGVPVELVNGPPLSAMSGVFIDRWADLHGGPEYQDMEPAETAMDALQPTLINTGRTSRLKLRLGSASSTPGTRSPTSPMWGGGDAEAQGEQNLAPTLDGAGVTRALMAPDAVQLSQMPLMGMDQVHLNNSALAARRRRTVGPHEGEAAAAALDSTPHARRLPGSGTLTLSNGVVARSAQRGRSATAQDESSEVGMRRSPLRSPERPALATNIKFVPGHYRLPSFEPDWSAFPPPREAHGDDDADDHGDE</sequence>
<feature type="transmembrane region" description="Helical" evidence="9">
    <location>
        <begin position="808"/>
        <end position="836"/>
    </location>
</feature>